<dbReference type="InterPro" id="IPR042092">
    <property type="entry name" value="PsdUridine_s_RsuA/RluB/E/F_cat"/>
</dbReference>
<dbReference type="PANTHER" id="PTHR47683:SF2">
    <property type="entry name" value="RNA-BINDING S4 DOMAIN-CONTAINING PROTEIN"/>
    <property type="match status" value="1"/>
</dbReference>
<evidence type="ECO:0000256" key="1">
    <source>
        <dbReference type="ARBA" id="ARBA00008348"/>
    </source>
</evidence>
<dbReference type="RefSeq" id="WP_087018369.1">
    <property type="nucleotide sequence ID" value="NZ_NHOC01000004.1"/>
</dbReference>
<dbReference type="InterPro" id="IPR002942">
    <property type="entry name" value="S4_RNA-bd"/>
</dbReference>
<dbReference type="FunFam" id="3.10.290.10:FF:000003">
    <property type="entry name" value="Pseudouridine synthase"/>
    <property type="match status" value="1"/>
</dbReference>
<dbReference type="Gene3D" id="3.30.70.580">
    <property type="entry name" value="Pseudouridine synthase I, catalytic domain, N-terminal subdomain"/>
    <property type="match status" value="1"/>
</dbReference>
<dbReference type="SUPFAM" id="SSF55120">
    <property type="entry name" value="Pseudouridine synthase"/>
    <property type="match status" value="1"/>
</dbReference>
<evidence type="ECO:0000256" key="4">
    <source>
        <dbReference type="RuleBase" id="RU003887"/>
    </source>
</evidence>
<dbReference type="OrthoDB" id="9807213at2"/>
<dbReference type="SUPFAM" id="SSF55174">
    <property type="entry name" value="Alpha-L RNA-binding motif"/>
    <property type="match status" value="1"/>
</dbReference>
<dbReference type="CDD" id="cd02870">
    <property type="entry name" value="PseudoU_synth_RsuA_like"/>
    <property type="match status" value="1"/>
</dbReference>
<dbReference type="SMART" id="SM00363">
    <property type="entry name" value="S4"/>
    <property type="match status" value="1"/>
</dbReference>
<organism evidence="6 7">
    <name type="scientific">Butyricicoccus porcorum</name>
    <dbReference type="NCBI Taxonomy" id="1945634"/>
    <lineage>
        <taxon>Bacteria</taxon>
        <taxon>Bacillati</taxon>
        <taxon>Bacillota</taxon>
        <taxon>Clostridia</taxon>
        <taxon>Eubacteriales</taxon>
        <taxon>Butyricicoccaceae</taxon>
        <taxon>Butyricicoccus</taxon>
    </lineage>
</organism>
<dbReference type="InterPro" id="IPR050343">
    <property type="entry name" value="RsuA_PseudoU_synthase"/>
</dbReference>
<keyword evidence="3" id="KW-0694">RNA-binding</keyword>
<dbReference type="EMBL" id="NHOC01000004">
    <property type="protein sequence ID" value="OUM20944.1"/>
    <property type="molecule type" value="Genomic_DNA"/>
</dbReference>
<dbReference type="Proteomes" id="UP000194903">
    <property type="component" value="Unassembled WGS sequence"/>
</dbReference>
<name>A0A252F5A6_9FIRM</name>
<dbReference type="AlphaFoldDB" id="A0A252F5A6"/>
<dbReference type="Gene3D" id="3.30.70.1560">
    <property type="entry name" value="Alpha-L RNA-binding motif"/>
    <property type="match status" value="1"/>
</dbReference>
<dbReference type="InterPro" id="IPR000748">
    <property type="entry name" value="PsdUridine_synth_RsuA/RluB/E/F"/>
</dbReference>
<dbReference type="PANTHER" id="PTHR47683">
    <property type="entry name" value="PSEUDOURIDINE SYNTHASE FAMILY PROTEIN-RELATED"/>
    <property type="match status" value="1"/>
</dbReference>
<proteinExistence type="inferred from homology"/>
<dbReference type="GO" id="GO:0003723">
    <property type="term" value="F:RNA binding"/>
    <property type="evidence" value="ECO:0007669"/>
    <property type="project" value="UniProtKB-KW"/>
</dbReference>
<dbReference type="InterPro" id="IPR020103">
    <property type="entry name" value="PsdUridine_synth_cat_dom_sf"/>
</dbReference>
<gene>
    <name evidence="6" type="ORF">CBW42_05015</name>
</gene>
<dbReference type="InterPro" id="IPR006145">
    <property type="entry name" value="PsdUridine_synth_RsuA/RluA"/>
</dbReference>
<sequence length="240" mass="26917">MQERLQKILSGAGVCSRRAAEKLMESGAVTVNGVTAKPGDRADAQVDDICVNGKRIGGHEELHTIMLYKPAGVVTTMSDEKNRRTVAQLVQRCPVRVLPVGRLDQYSEGLLLLTNDGALLDALTHPRYHVDKTYEVTVRGQEQNLPRLSEPMDIDGYRIRPAQVRVTARQPDGTFVLHMTIHEGRNRQIRKMCAQCGFKVLRLCRIAVGKLRLDRSLRPGQWRELSGGEMAVLRRDTLQK</sequence>
<evidence type="ECO:0000259" key="5">
    <source>
        <dbReference type="SMART" id="SM00363"/>
    </source>
</evidence>
<dbReference type="PROSITE" id="PS50889">
    <property type="entry name" value="S4"/>
    <property type="match status" value="1"/>
</dbReference>
<dbReference type="EC" id="5.4.99.-" evidence="4"/>
<keyword evidence="2 4" id="KW-0413">Isomerase</keyword>
<dbReference type="InterPro" id="IPR036986">
    <property type="entry name" value="S4_RNA-bd_sf"/>
</dbReference>
<dbReference type="Pfam" id="PF00849">
    <property type="entry name" value="PseudoU_synth_2"/>
    <property type="match status" value="1"/>
</dbReference>
<dbReference type="GO" id="GO:0120159">
    <property type="term" value="F:rRNA pseudouridine synthase activity"/>
    <property type="evidence" value="ECO:0007669"/>
    <property type="project" value="UniProtKB-ARBA"/>
</dbReference>
<evidence type="ECO:0000256" key="2">
    <source>
        <dbReference type="ARBA" id="ARBA00023235"/>
    </source>
</evidence>
<dbReference type="Gene3D" id="3.10.290.10">
    <property type="entry name" value="RNA-binding S4 domain"/>
    <property type="match status" value="1"/>
</dbReference>
<dbReference type="InterPro" id="IPR020094">
    <property type="entry name" value="TruA/RsuA/RluB/E/F_N"/>
</dbReference>
<evidence type="ECO:0000256" key="3">
    <source>
        <dbReference type="PROSITE-ProRule" id="PRU00182"/>
    </source>
</evidence>
<dbReference type="NCBIfam" id="TIGR00093">
    <property type="entry name" value="pseudouridine synthase"/>
    <property type="match status" value="1"/>
</dbReference>
<dbReference type="GO" id="GO:0000455">
    <property type="term" value="P:enzyme-directed rRNA pseudouridine synthesis"/>
    <property type="evidence" value="ECO:0007669"/>
    <property type="project" value="UniProtKB-ARBA"/>
</dbReference>
<comment type="caution">
    <text evidence="6">The sequence shown here is derived from an EMBL/GenBank/DDBJ whole genome shotgun (WGS) entry which is preliminary data.</text>
</comment>
<dbReference type="Pfam" id="PF01479">
    <property type="entry name" value="S4"/>
    <property type="match status" value="1"/>
</dbReference>
<comment type="similarity">
    <text evidence="1 4">Belongs to the pseudouridine synthase RsuA family.</text>
</comment>
<feature type="domain" description="RNA-binding S4" evidence="5">
    <location>
        <begin position="3"/>
        <end position="61"/>
    </location>
</feature>
<reference evidence="6 7" key="1">
    <citation type="submission" date="2017-05" db="EMBL/GenBank/DDBJ databases">
        <title>Butyricicoccus porcorum sp. nov. a butyrate-producing bacterium from the swine intestinal tract.</title>
        <authorList>
            <person name="Trachsel J."/>
            <person name="Humphrey S."/>
            <person name="Allen H.K."/>
        </authorList>
    </citation>
    <scope>NUCLEOTIDE SEQUENCE [LARGE SCALE GENOMIC DNA]</scope>
    <source>
        <strain evidence="6">BB10</strain>
    </source>
</reference>
<dbReference type="InterPro" id="IPR018496">
    <property type="entry name" value="PsdUridine_synth_RsuA/RluB_CS"/>
</dbReference>
<protein>
    <recommendedName>
        <fullName evidence="4">Pseudouridine synthase</fullName>
        <ecNumber evidence="4">5.4.99.-</ecNumber>
    </recommendedName>
</protein>
<dbReference type="PROSITE" id="PS01149">
    <property type="entry name" value="PSI_RSU"/>
    <property type="match status" value="1"/>
</dbReference>
<evidence type="ECO:0000313" key="6">
    <source>
        <dbReference type="EMBL" id="OUM20944.1"/>
    </source>
</evidence>
<dbReference type="CDD" id="cd00165">
    <property type="entry name" value="S4"/>
    <property type="match status" value="1"/>
</dbReference>
<evidence type="ECO:0000313" key="7">
    <source>
        <dbReference type="Proteomes" id="UP000194903"/>
    </source>
</evidence>
<keyword evidence="7" id="KW-1185">Reference proteome</keyword>
<accession>A0A252F5A6</accession>